<evidence type="ECO:0000256" key="3">
    <source>
        <dbReference type="ARBA" id="ARBA00022475"/>
    </source>
</evidence>
<dbReference type="Proteomes" id="UP000637267">
    <property type="component" value="Unassembled WGS sequence"/>
</dbReference>
<dbReference type="PROSITE" id="PS50893">
    <property type="entry name" value="ABC_TRANSPORTER_2"/>
    <property type="match status" value="1"/>
</dbReference>
<name>A0ABQ2P3R3_9NEIS</name>
<dbReference type="PROSITE" id="PS00211">
    <property type="entry name" value="ABC_TRANSPORTER_1"/>
    <property type="match status" value="1"/>
</dbReference>
<dbReference type="InterPro" id="IPR050086">
    <property type="entry name" value="MetN_ABC_transporter-like"/>
</dbReference>
<evidence type="ECO:0000313" key="7">
    <source>
        <dbReference type="EMBL" id="GGP17581.1"/>
    </source>
</evidence>
<gene>
    <name evidence="7" type="ORF">GCM10010970_00450</name>
</gene>
<dbReference type="CDD" id="cd03262">
    <property type="entry name" value="ABC_HisP_GlnQ"/>
    <property type="match status" value="1"/>
</dbReference>
<feature type="domain" description="ABC transporter" evidence="6">
    <location>
        <begin position="4"/>
        <end position="250"/>
    </location>
</feature>
<keyword evidence="4" id="KW-0547">Nucleotide-binding</keyword>
<evidence type="ECO:0000256" key="1">
    <source>
        <dbReference type="ARBA" id="ARBA00005417"/>
    </source>
</evidence>
<dbReference type="SUPFAM" id="SSF52540">
    <property type="entry name" value="P-loop containing nucleoside triphosphate hydrolases"/>
    <property type="match status" value="1"/>
</dbReference>
<dbReference type="Gene3D" id="3.40.50.300">
    <property type="entry name" value="P-loop containing nucleotide triphosphate hydrolases"/>
    <property type="match status" value="1"/>
</dbReference>
<dbReference type="SMART" id="SM00382">
    <property type="entry name" value="AAA"/>
    <property type="match status" value="1"/>
</dbReference>
<dbReference type="EMBL" id="BMLX01000001">
    <property type="protein sequence ID" value="GGP17581.1"/>
    <property type="molecule type" value="Genomic_DNA"/>
</dbReference>
<keyword evidence="3" id="KW-0472">Membrane</keyword>
<dbReference type="InterPro" id="IPR003439">
    <property type="entry name" value="ABC_transporter-like_ATP-bd"/>
</dbReference>
<evidence type="ECO:0000256" key="2">
    <source>
        <dbReference type="ARBA" id="ARBA00022448"/>
    </source>
</evidence>
<dbReference type="Pfam" id="PF00005">
    <property type="entry name" value="ABC_tran"/>
    <property type="match status" value="1"/>
</dbReference>
<dbReference type="PANTHER" id="PTHR43166">
    <property type="entry name" value="AMINO ACID IMPORT ATP-BINDING PROTEIN"/>
    <property type="match status" value="1"/>
</dbReference>
<keyword evidence="2" id="KW-0813">Transport</keyword>
<dbReference type="GO" id="GO:0005524">
    <property type="term" value="F:ATP binding"/>
    <property type="evidence" value="ECO:0007669"/>
    <property type="project" value="UniProtKB-KW"/>
</dbReference>
<dbReference type="RefSeq" id="WP_188701149.1">
    <property type="nucleotide sequence ID" value="NZ_BMLX01000001.1"/>
</dbReference>
<proteinExistence type="inferred from homology"/>
<accession>A0ABQ2P3R3</accession>
<evidence type="ECO:0000259" key="6">
    <source>
        <dbReference type="PROSITE" id="PS50893"/>
    </source>
</evidence>
<evidence type="ECO:0000313" key="8">
    <source>
        <dbReference type="Proteomes" id="UP000637267"/>
    </source>
</evidence>
<evidence type="ECO:0000256" key="4">
    <source>
        <dbReference type="ARBA" id="ARBA00022741"/>
    </source>
</evidence>
<dbReference type="InterPro" id="IPR017871">
    <property type="entry name" value="ABC_transporter-like_CS"/>
</dbReference>
<dbReference type="PANTHER" id="PTHR43166:SF15">
    <property type="entry name" value="HISTIDINE TRANSPORT ATP-BINDING PROTEIN HISP"/>
    <property type="match status" value="1"/>
</dbReference>
<sequence length="255" mass="28145">MSALSVQDIHKRYGDHEVLKGVSLEAKAGDVISIIGSSGSGKSTFLRCINFLEQPNAGKIIVGGTEVLTVPDKNGALKVRDPKQLQKIRTRLSMVFQNFNLWSHLTVIENIIEAPMHVLGLTRAEAEERARHYLEKVGLTPQTEAKYPAHMSGGQQQRVAIARALAMQPDVLLFDEPTSALDPELVGEVLKVMQKLAEEGRTMVVVTHEMGFARNISNHVMFLHQGRTEEEGAPDEVFGAPKSERLRQFLSGSLK</sequence>
<reference evidence="8" key="1">
    <citation type="journal article" date="2019" name="Int. J. Syst. Evol. Microbiol.">
        <title>The Global Catalogue of Microorganisms (GCM) 10K type strain sequencing project: providing services to taxonomists for standard genome sequencing and annotation.</title>
        <authorList>
            <consortium name="The Broad Institute Genomics Platform"/>
            <consortium name="The Broad Institute Genome Sequencing Center for Infectious Disease"/>
            <person name="Wu L."/>
            <person name="Ma J."/>
        </authorList>
    </citation>
    <scope>NUCLEOTIDE SEQUENCE [LARGE SCALE GENOMIC DNA]</scope>
    <source>
        <strain evidence="8">CGMCC 1.8859</strain>
    </source>
</reference>
<protein>
    <submittedName>
        <fullName evidence="7">Histidine/lysine/arginine/ornithine ABC transporter ATP-binding protein HisP</fullName>
    </submittedName>
</protein>
<dbReference type="InterPro" id="IPR027417">
    <property type="entry name" value="P-loop_NTPase"/>
</dbReference>
<comment type="caution">
    <text evidence="7">The sequence shown here is derived from an EMBL/GenBank/DDBJ whole genome shotgun (WGS) entry which is preliminary data.</text>
</comment>
<comment type="similarity">
    <text evidence="1">Belongs to the ABC transporter superfamily.</text>
</comment>
<keyword evidence="8" id="KW-1185">Reference proteome</keyword>
<dbReference type="PIRSF" id="PIRSF039085">
    <property type="entry name" value="ABC_ATPase_HisP"/>
    <property type="match status" value="1"/>
</dbReference>
<organism evidence="7 8">
    <name type="scientific">Silvimonas iriomotensis</name>
    <dbReference type="NCBI Taxonomy" id="449662"/>
    <lineage>
        <taxon>Bacteria</taxon>
        <taxon>Pseudomonadati</taxon>
        <taxon>Pseudomonadota</taxon>
        <taxon>Betaproteobacteria</taxon>
        <taxon>Neisseriales</taxon>
        <taxon>Chitinibacteraceae</taxon>
        <taxon>Silvimonas</taxon>
    </lineage>
</organism>
<evidence type="ECO:0000256" key="5">
    <source>
        <dbReference type="ARBA" id="ARBA00022840"/>
    </source>
</evidence>
<keyword evidence="5 7" id="KW-0067">ATP-binding</keyword>
<keyword evidence="3" id="KW-1003">Cell membrane</keyword>
<dbReference type="InterPro" id="IPR003593">
    <property type="entry name" value="AAA+_ATPase"/>
</dbReference>
<dbReference type="InterPro" id="IPR030679">
    <property type="entry name" value="ABC_ATPase_HisP-typ"/>
</dbReference>